<accession>A0AAV4VXM8</accession>
<dbReference type="Proteomes" id="UP001054837">
    <property type="component" value="Unassembled WGS sequence"/>
</dbReference>
<dbReference type="EMBL" id="BPLQ01013743">
    <property type="protein sequence ID" value="GIY74374.1"/>
    <property type="molecule type" value="Genomic_DNA"/>
</dbReference>
<keyword evidence="2" id="KW-1185">Reference proteome</keyword>
<evidence type="ECO:0000313" key="1">
    <source>
        <dbReference type="EMBL" id="GIY74374.1"/>
    </source>
</evidence>
<comment type="caution">
    <text evidence="1">The sequence shown here is derived from an EMBL/GenBank/DDBJ whole genome shotgun (WGS) entry which is preliminary data.</text>
</comment>
<organism evidence="1 2">
    <name type="scientific">Caerostris darwini</name>
    <dbReference type="NCBI Taxonomy" id="1538125"/>
    <lineage>
        <taxon>Eukaryota</taxon>
        <taxon>Metazoa</taxon>
        <taxon>Ecdysozoa</taxon>
        <taxon>Arthropoda</taxon>
        <taxon>Chelicerata</taxon>
        <taxon>Arachnida</taxon>
        <taxon>Araneae</taxon>
        <taxon>Araneomorphae</taxon>
        <taxon>Entelegynae</taxon>
        <taxon>Araneoidea</taxon>
        <taxon>Araneidae</taxon>
        <taxon>Caerostris</taxon>
    </lineage>
</organism>
<gene>
    <name evidence="1" type="ORF">CDAR_197661</name>
</gene>
<proteinExistence type="predicted"/>
<evidence type="ECO:0000313" key="2">
    <source>
        <dbReference type="Proteomes" id="UP001054837"/>
    </source>
</evidence>
<name>A0AAV4VXM8_9ARAC</name>
<sequence>MATIHEPESQVPKTCDSSAADCGTLPPTQCHLLVVPQKEGRRGAAVGVPLQPEEQPIAREKALCLKLPYMCLSYGHNSVSPPLETTNCCETFLLNQYDQFQFSSSESSECQLWSTGTYWYRVEQSTGDYRGPS</sequence>
<reference evidence="1 2" key="1">
    <citation type="submission" date="2021-06" db="EMBL/GenBank/DDBJ databases">
        <title>Caerostris darwini draft genome.</title>
        <authorList>
            <person name="Kono N."/>
            <person name="Arakawa K."/>
        </authorList>
    </citation>
    <scope>NUCLEOTIDE SEQUENCE [LARGE SCALE GENOMIC DNA]</scope>
</reference>
<dbReference type="AlphaFoldDB" id="A0AAV4VXM8"/>
<protein>
    <submittedName>
        <fullName evidence="1">Uncharacterized protein</fullName>
    </submittedName>
</protein>